<comment type="caution">
    <text evidence="1">The sequence shown here is derived from an EMBL/GenBank/DDBJ whole genome shotgun (WGS) entry which is preliminary data.</text>
</comment>
<proteinExistence type="predicted"/>
<sequence>MAIGPPIWIIDDFEALVFGISIHTTFFTFEVRLVISGCRFFWPSNLRKPLVNKPMLSVSPTINPVSNETRTIGSDTMLNNGEQRL</sequence>
<dbReference type="EMBL" id="BKCJ011037998">
    <property type="protein sequence ID" value="GFC72470.1"/>
    <property type="molecule type" value="Genomic_DNA"/>
</dbReference>
<protein>
    <submittedName>
        <fullName evidence="1">Uncharacterized protein</fullName>
    </submittedName>
</protein>
<organism evidence="1">
    <name type="scientific">Tanacetum cinerariifolium</name>
    <name type="common">Dalmatian daisy</name>
    <name type="synonym">Chrysanthemum cinerariifolium</name>
    <dbReference type="NCBI Taxonomy" id="118510"/>
    <lineage>
        <taxon>Eukaryota</taxon>
        <taxon>Viridiplantae</taxon>
        <taxon>Streptophyta</taxon>
        <taxon>Embryophyta</taxon>
        <taxon>Tracheophyta</taxon>
        <taxon>Spermatophyta</taxon>
        <taxon>Magnoliopsida</taxon>
        <taxon>eudicotyledons</taxon>
        <taxon>Gunneridae</taxon>
        <taxon>Pentapetalae</taxon>
        <taxon>asterids</taxon>
        <taxon>campanulids</taxon>
        <taxon>Asterales</taxon>
        <taxon>Asteraceae</taxon>
        <taxon>Asteroideae</taxon>
        <taxon>Anthemideae</taxon>
        <taxon>Anthemidinae</taxon>
        <taxon>Tanacetum</taxon>
    </lineage>
</organism>
<dbReference type="AlphaFoldDB" id="A0A699QNI2"/>
<gene>
    <name evidence="1" type="ORF">Tci_844440</name>
</gene>
<accession>A0A699QNI2</accession>
<evidence type="ECO:0000313" key="1">
    <source>
        <dbReference type="EMBL" id="GFC72470.1"/>
    </source>
</evidence>
<name>A0A699QNI2_TANCI</name>
<reference evidence="1" key="1">
    <citation type="journal article" date="2019" name="Sci. Rep.">
        <title>Draft genome of Tanacetum cinerariifolium, the natural source of mosquito coil.</title>
        <authorList>
            <person name="Yamashiro T."/>
            <person name="Shiraishi A."/>
            <person name="Satake H."/>
            <person name="Nakayama K."/>
        </authorList>
    </citation>
    <scope>NUCLEOTIDE SEQUENCE</scope>
</reference>